<dbReference type="PANTHER" id="PTHR10721:SF1">
    <property type="entry name" value="MITOCHONDRIAL IMPORT INNER MEMBRANE TRANSLOCASE SUBUNIT TIM44"/>
    <property type="match status" value="1"/>
</dbReference>
<comment type="subcellular location">
    <subcellularLocation>
        <location evidence="1 10">Mitochondrion inner membrane</location>
    </subcellularLocation>
</comment>
<dbReference type="GeneID" id="111246785"/>
<evidence type="ECO:0000256" key="7">
    <source>
        <dbReference type="ARBA" id="ARBA00023010"/>
    </source>
</evidence>
<evidence type="ECO:0000256" key="8">
    <source>
        <dbReference type="ARBA" id="ARBA00023128"/>
    </source>
</evidence>
<evidence type="ECO:0000256" key="3">
    <source>
        <dbReference type="ARBA" id="ARBA00022448"/>
    </source>
</evidence>
<keyword evidence="6" id="KW-0809">Transit peptide</keyword>
<dbReference type="OrthoDB" id="10265990at2759"/>
<name>A0A7M7JJ14_VARDE</name>
<dbReference type="GO" id="GO:0051087">
    <property type="term" value="F:protein-folding chaperone binding"/>
    <property type="evidence" value="ECO:0007669"/>
    <property type="project" value="InterPro"/>
</dbReference>
<dbReference type="PIRSF" id="PIRSF037871">
    <property type="entry name" value="TIM44"/>
    <property type="match status" value="1"/>
</dbReference>
<dbReference type="GO" id="GO:0030150">
    <property type="term" value="P:protein import into mitochondrial matrix"/>
    <property type="evidence" value="ECO:0007669"/>
    <property type="project" value="InterPro"/>
</dbReference>
<evidence type="ECO:0000256" key="9">
    <source>
        <dbReference type="ARBA" id="ARBA00023136"/>
    </source>
</evidence>
<organism evidence="13 14">
    <name type="scientific">Varroa destructor</name>
    <name type="common">Honeybee mite</name>
    <dbReference type="NCBI Taxonomy" id="109461"/>
    <lineage>
        <taxon>Eukaryota</taxon>
        <taxon>Metazoa</taxon>
        <taxon>Ecdysozoa</taxon>
        <taxon>Arthropoda</taxon>
        <taxon>Chelicerata</taxon>
        <taxon>Arachnida</taxon>
        <taxon>Acari</taxon>
        <taxon>Parasitiformes</taxon>
        <taxon>Mesostigmata</taxon>
        <taxon>Gamasina</taxon>
        <taxon>Dermanyssoidea</taxon>
        <taxon>Varroidae</taxon>
        <taxon>Varroa</taxon>
    </lineage>
</organism>
<dbReference type="InterPro" id="IPR039544">
    <property type="entry name" value="Tim44-like"/>
</dbReference>
<keyword evidence="11" id="KW-0175">Coiled coil</keyword>
<reference evidence="13" key="1">
    <citation type="submission" date="2021-01" db="UniProtKB">
        <authorList>
            <consortium name="EnsemblMetazoa"/>
        </authorList>
    </citation>
    <scope>IDENTIFICATION</scope>
</reference>
<dbReference type="PANTHER" id="PTHR10721">
    <property type="entry name" value="MITOCHONDRIAL IMPORT INNER MEMBRANE TRANSLOCASE SUBUNIT TIM44"/>
    <property type="match status" value="1"/>
</dbReference>
<evidence type="ECO:0000256" key="1">
    <source>
        <dbReference type="ARBA" id="ARBA00004273"/>
    </source>
</evidence>
<sequence>MFRAASLMLRRSNAGAVCHTHNTKLRLPLLMVSLRSMSRGGFFKSFYENLKQDLERNKEIKENLRKFKEEAAKLEQSEALQKARKKFKAIEQESSSKVSEHFEKIKEQVGETIEKTKIGEEVTKHAEAAKRTIENIAQKGDEILSKSDTLKAVSASMEGERIYRAPQVLLKRSALSAQHKDITVKANQDAQGVELHRDSKWAQGWENFKNSNPYVNKFMAMRTQLEESENPLVRASRAITYKLQDLFGGMFESTELSKVYTEILKMDPNFDKVQFVRTLERQIIPTILEAMIRPELEILRDWMYEAPYNVLSTPIIQGLKDGLRFDSKVLDIANVEIVMGKMMEQGPVLIVSFVSQQTQCVRNKTGNVVEGDPEKVMRFYHVWCFCRDPEELNPIAAWRIIDFSMNASEQLI</sequence>
<dbReference type="EnsemblMetazoa" id="XM_022796961">
    <property type="protein sequence ID" value="XP_022652696"/>
    <property type="gene ID" value="LOC111246785"/>
</dbReference>
<dbReference type="InterPro" id="IPR032710">
    <property type="entry name" value="NTF2-like_dom_sf"/>
</dbReference>
<comment type="similarity">
    <text evidence="2 10">Belongs to the Tim44 family.</text>
</comment>
<protein>
    <recommendedName>
        <fullName evidence="10">Mitochondrial import inner membrane translocase subunit TIM44</fullName>
    </recommendedName>
</protein>
<dbReference type="InParanoid" id="A0A7M7JJ14"/>
<keyword evidence="14" id="KW-1185">Reference proteome</keyword>
<keyword evidence="9 10" id="KW-0472">Membrane</keyword>
<dbReference type="FunCoup" id="A0A7M7JJ14">
    <property type="interactions" value="1796"/>
</dbReference>
<evidence type="ECO:0000256" key="5">
    <source>
        <dbReference type="ARBA" id="ARBA00022927"/>
    </source>
</evidence>
<dbReference type="Proteomes" id="UP000594260">
    <property type="component" value="Unplaced"/>
</dbReference>
<keyword evidence="4 10" id="KW-0999">Mitochondrion inner membrane</keyword>
<comment type="function">
    <text evidence="10">Essential component of the PAM complex, a complex required for the translocation of transit peptide-containing proteins from the inner membrane into the mitochondrial matrix in an ATP-dependent manner.</text>
</comment>
<dbReference type="AlphaFoldDB" id="A0A7M7JJ14"/>
<evidence type="ECO:0000256" key="11">
    <source>
        <dbReference type="SAM" id="Coils"/>
    </source>
</evidence>
<feature type="domain" description="Tim44-like" evidence="12">
    <location>
        <begin position="256"/>
        <end position="405"/>
    </location>
</feature>
<evidence type="ECO:0000256" key="2">
    <source>
        <dbReference type="ARBA" id="ARBA00009597"/>
    </source>
</evidence>
<dbReference type="Gene3D" id="3.10.450.240">
    <property type="match status" value="1"/>
</dbReference>
<dbReference type="SMART" id="SM00978">
    <property type="entry name" value="Tim44"/>
    <property type="match status" value="1"/>
</dbReference>
<proteinExistence type="inferred from homology"/>
<keyword evidence="7 10" id="KW-0811">Translocation</keyword>
<evidence type="ECO:0000259" key="12">
    <source>
        <dbReference type="SMART" id="SM00978"/>
    </source>
</evidence>
<keyword evidence="5 10" id="KW-0653">Protein transport</keyword>
<evidence type="ECO:0000256" key="4">
    <source>
        <dbReference type="ARBA" id="ARBA00022792"/>
    </source>
</evidence>
<keyword evidence="3 10" id="KW-0813">Transport</keyword>
<dbReference type="RefSeq" id="XP_022652696.1">
    <property type="nucleotide sequence ID" value="XM_022796961.1"/>
</dbReference>
<accession>A0A7M7JJ14</accession>
<evidence type="ECO:0000256" key="6">
    <source>
        <dbReference type="ARBA" id="ARBA00022946"/>
    </source>
</evidence>
<dbReference type="OMA" id="NFQMEPF"/>
<dbReference type="SUPFAM" id="SSF54427">
    <property type="entry name" value="NTF2-like"/>
    <property type="match status" value="1"/>
</dbReference>
<dbReference type="GO" id="GO:0005743">
    <property type="term" value="C:mitochondrial inner membrane"/>
    <property type="evidence" value="ECO:0007669"/>
    <property type="project" value="UniProtKB-SubCell"/>
</dbReference>
<dbReference type="InterPro" id="IPR007379">
    <property type="entry name" value="Tim44-like_dom"/>
</dbReference>
<feature type="coiled-coil region" evidence="11">
    <location>
        <begin position="44"/>
        <end position="93"/>
    </location>
</feature>
<dbReference type="Pfam" id="PF04280">
    <property type="entry name" value="Tim44"/>
    <property type="match status" value="1"/>
</dbReference>
<evidence type="ECO:0000256" key="10">
    <source>
        <dbReference type="PIRNR" id="PIRNR037871"/>
    </source>
</evidence>
<dbReference type="KEGG" id="vde:111246785"/>
<dbReference type="InterPro" id="IPR017303">
    <property type="entry name" value="Tim44"/>
</dbReference>
<evidence type="ECO:0000313" key="14">
    <source>
        <dbReference type="Proteomes" id="UP000594260"/>
    </source>
</evidence>
<keyword evidence="8 10" id="KW-0496">Mitochondrion</keyword>
<evidence type="ECO:0000313" key="13">
    <source>
        <dbReference type="EnsemblMetazoa" id="XP_022652696"/>
    </source>
</evidence>